<gene>
    <name evidence="8" type="ORF">HF878_05940</name>
</gene>
<dbReference type="Pfam" id="PF08479">
    <property type="entry name" value="POTRA_2"/>
    <property type="match status" value="1"/>
</dbReference>
<feature type="domain" description="Polypeptide-transport-associated ShlB-type" evidence="7">
    <location>
        <begin position="58"/>
        <end position="134"/>
    </location>
</feature>
<reference evidence="8 9" key="1">
    <citation type="submission" date="2020-04" db="EMBL/GenBank/DDBJ databases">
        <authorList>
            <person name="Hitch T.C.A."/>
            <person name="Wylensek D."/>
            <person name="Clavel T."/>
        </authorList>
    </citation>
    <scope>NUCLEOTIDE SEQUENCE [LARGE SCALE GENOMIC DNA]</scope>
    <source>
        <strain evidence="8 9">PG-130-P53-12</strain>
    </source>
</reference>
<feature type="chain" id="PRO_5032412345" evidence="5">
    <location>
        <begin position="22"/>
        <end position="542"/>
    </location>
</feature>
<evidence type="ECO:0000313" key="8">
    <source>
        <dbReference type="EMBL" id="NMD99021.1"/>
    </source>
</evidence>
<evidence type="ECO:0000256" key="3">
    <source>
        <dbReference type="ARBA" id="ARBA00023237"/>
    </source>
</evidence>
<dbReference type="RefSeq" id="WP_170077477.1">
    <property type="nucleotide sequence ID" value="NZ_JABAFA010000016.1"/>
</dbReference>
<dbReference type="InterPro" id="IPR013686">
    <property type="entry name" value="Polypept-transport_assoc_ShlB"/>
</dbReference>
<dbReference type="Gene3D" id="3.10.20.310">
    <property type="entry name" value="membrane protein fhac"/>
    <property type="match status" value="1"/>
</dbReference>
<feature type="region of interest" description="Disordered" evidence="4">
    <location>
        <begin position="28"/>
        <end position="50"/>
    </location>
</feature>
<accession>A0A848BDC1</accession>
<dbReference type="InterPro" id="IPR051544">
    <property type="entry name" value="TPS_OM_transporter"/>
</dbReference>
<evidence type="ECO:0000259" key="7">
    <source>
        <dbReference type="Pfam" id="PF08479"/>
    </source>
</evidence>
<dbReference type="EMBL" id="JABAFA010000016">
    <property type="protein sequence ID" value="NMD99021.1"/>
    <property type="molecule type" value="Genomic_DNA"/>
</dbReference>
<evidence type="ECO:0000259" key="6">
    <source>
        <dbReference type="Pfam" id="PF03865"/>
    </source>
</evidence>
<name>A0A848BDC1_9FIRM</name>
<dbReference type="GO" id="GO:0098046">
    <property type="term" value="C:type V protein secretion system complex"/>
    <property type="evidence" value="ECO:0007669"/>
    <property type="project" value="TreeGrafter"/>
</dbReference>
<dbReference type="Pfam" id="PF03865">
    <property type="entry name" value="ShlB"/>
    <property type="match status" value="1"/>
</dbReference>
<dbReference type="PANTHER" id="PTHR34597">
    <property type="entry name" value="SLR1661 PROTEIN"/>
    <property type="match status" value="1"/>
</dbReference>
<evidence type="ECO:0000256" key="5">
    <source>
        <dbReference type="SAM" id="SignalP"/>
    </source>
</evidence>
<dbReference type="GO" id="GO:0046819">
    <property type="term" value="P:protein secretion by the type V secretion system"/>
    <property type="evidence" value="ECO:0007669"/>
    <property type="project" value="TreeGrafter"/>
</dbReference>
<feature type="domain" description="Haemolysin activator HlyB C-terminal" evidence="6">
    <location>
        <begin position="196"/>
        <end position="498"/>
    </location>
</feature>
<keyword evidence="5" id="KW-0732">Signal</keyword>
<proteinExistence type="predicted"/>
<evidence type="ECO:0000313" key="9">
    <source>
        <dbReference type="Proteomes" id="UP000543804"/>
    </source>
</evidence>
<keyword evidence="1" id="KW-1134">Transmembrane beta strand</keyword>
<evidence type="ECO:0000256" key="1">
    <source>
        <dbReference type="ARBA" id="ARBA00022452"/>
    </source>
</evidence>
<evidence type="ECO:0000256" key="4">
    <source>
        <dbReference type="SAM" id="MobiDB-lite"/>
    </source>
</evidence>
<keyword evidence="1" id="KW-0472">Membrane</keyword>
<keyword evidence="2" id="KW-0812">Transmembrane</keyword>
<dbReference type="PANTHER" id="PTHR34597:SF1">
    <property type="entry name" value="HEME_HEMOPEXIN TRANSPORTER PROTEIN HUXB"/>
    <property type="match status" value="1"/>
</dbReference>
<comment type="caution">
    <text evidence="8">The sequence shown here is derived from an EMBL/GenBank/DDBJ whole genome shotgun (WGS) entry which is preliminary data.</text>
</comment>
<feature type="signal peptide" evidence="5">
    <location>
        <begin position="1"/>
        <end position="21"/>
    </location>
</feature>
<keyword evidence="3" id="KW-0998">Cell outer membrane</keyword>
<dbReference type="AlphaFoldDB" id="A0A848BDC1"/>
<evidence type="ECO:0000256" key="2">
    <source>
        <dbReference type="ARBA" id="ARBA00022692"/>
    </source>
</evidence>
<dbReference type="InterPro" id="IPR005565">
    <property type="entry name" value="Hemolysn_activator_HlyB_C"/>
</dbReference>
<organism evidence="8 9">
    <name type="scientific">Selenomonas bovis</name>
    <dbReference type="NCBI Taxonomy" id="416586"/>
    <lineage>
        <taxon>Bacteria</taxon>
        <taxon>Bacillati</taxon>
        <taxon>Bacillota</taxon>
        <taxon>Negativicutes</taxon>
        <taxon>Selenomonadales</taxon>
        <taxon>Selenomonadaceae</taxon>
        <taxon>Selenomonas</taxon>
    </lineage>
</organism>
<dbReference type="GO" id="GO:0008320">
    <property type="term" value="F:protein transmembrane transporter activity"/>
    <property type="evidence" value="ECO:0007669"/>
    <property type="project" value="TreeGrafter"/>
</dbReference>
<dbReference type="Gene3D" id="2.40.160.50">
    <property type="entry name" value="membrane protein fhac: a member of the omp85/tpsb transporter family"/>
    <property type="match status" value="1"/>
</dbReference>
<sequence>MRAKIISITCLLGTVAATAFAAPSLSQPGQDIKGQLPKPQAQVEKAAEPAPQASEVKFKLTDVEIDARELKVDAAALEAILAPCVGRETTLTELNTALAQVTAYCRRHGYPASAAYLPAQDSKDGKITVKVIPGRYGEIKLDNHSRLKDKVALRLLHGLQPGSIIRSSKLETVLYSISDVSGTRAVGVLAPGKAFGTSDVTVRIEDGKPTNTMLYAENYGAKSSGRYRYGLQHTVYDVSGKGGRLSLGTLISNSHMHNYYANYELPVGRGGSTLGLGVSQMDYKLGGAMRDWGANGKADTVSLFGSYPFYHLHDGTLKLTYGIDYRRLKDDLDKFQGVADSKKHAASAHVGIEGSAQMPKTALSYDATLTAGHLTLDSEFSRLKDATARTAGTYTKLSVDGTAVRSLGHRTDVLIKASGQLASRNLDGSEQMYLGGANAVRAYPQGEGSGDVGLLGTAEVRYYTDVPGLVLSTYFDAGHVRLSHDGTGGSETLKGWGLAANYTRPGDWFARLDYARRIGDSKYLSEDAKSKGRVWFLLGKIW</sequence>
<dbReference type="Proteomes" id="UP000543804">
    <property type="component" value="Unassembled WGS sequence"/>
</dbReference>
<keyword evidence="9" id="KW-1185">Reference proteome</keyword>
<protein>
    <submittedName>
        <fullName evidence="8">ShlB/FhaC/HecB family hemolysin secretion/activation protein</fullName>
    </submittedName>
</protein>